<evidence type="ECO:0000313" key="2">
    <source>
        <dbReference type="EMBL" id="EZG45075.1"/>
    </source>
</evidence>
<evidence type="ECO:0000256" key="1">
    <source>
        <dbReference type="SAM" id="MobiDB-lite"/>
    </source>
</evidence>
<comment type="caution">
    <text evidence="2">The sequence shown here is derived from an EMBL/GenBank/DDBJ whole genome shotgun (WGS) entry which is preliminary data.</text>
</comment>
<gene>
    <name evidence="2" type="ORF">GNI_141100</name>
</gene>
<feature type="compositionally biased region" description="Polar residues" evidence="1">
    <location>
        <begin position="202"/>
        <end position="214"/>
    </location>
</feature>
<dbReference type="EMBL" id="AFNH02001043">
    <property type="protein sequence ID" value="EZG45075.1"/>
    <property type="molecule type" value="Genomic_DNA"/>
</dbReference>
<feature type="region of interest" description="Disordered" evidence="1">
    <location>
        <begin position="1"/>
        <end position="102"/>
    </location>
</feature>
<feature type="compositionally biased region" description="Low complexity" evidence="1">
    <location>
        <begin position="58"/>
        <end position="100"/>
    </location>
</feature>
<dbReference type="VEuPathDB" id="CryptoDB:GNI_141100"/>
<reference evidence="2" key="1">
    <citation type="submission" date="2013-12" db="EMBL/GenBank/DDBJ databases">
        <authorList>
            <person name="Omoto C.K."/>
            <person name="Sibley D."/>
            <person name="Venepally P."/>
            <person name="Hadjithomas M."/>
            <person name="Karamycheva S."/>
            <person name="Brunk B."/>
            <person name="Roos D."/>
            <person name="Caler E."/>
            <person name="Lorenzi H."/>
        </authorList>
    </citation>
    <scope>NUCLEOTIDE SEQUENCE</scope>
</reference>
<feature type="compositionally biased region" description="Low complexity" evidence="1">
    <location>
        <begin position="143"/>
        <end position="163"/>
    </location>
</feature>
<protein>
    <submittedName>
        <fullName evidence="2">Uncharacterized protein</fullName>
    </submittedName>
</protein>
<dbReference type="RefSeq" id="XP_011132579.1">
    <property type="nucleotide sequence ID" value="XM_011134277.1"/>
</dbReference>
<proteinExistence type="predicted"/>
<feature type="compositionally biased region" description="Basic residues" evidence="1">
    <location>
        <begin position="710"/>
        <end position="734"/>
    </location>
</feature>
<feature type="compositionally biased region" description="Basic and acidic residues" evidence="1">
    <location>
        <begin position="678"/>
        <end position="690"/>
    </location>
</feature>
<keyword evidence="3" id="KW-1185">Reference proteome</keyword>
<feature type="compositionally biased region" description="Low complexity" evidence="1">
    <location>
        <begin position="692"/>
        <end position="709"/>
    </location>
</feature>
<organism evidence="2 3">
    <name type="scientific">Gregarina niphandrodes</name>
    <name type="common">Septate eugregarine</name>
    <dbReference type="NCBI Taxonomy" id="110365"/>
    <lineage>
        <taxon>Eukaryota</taxon>
        <taxon>Sar</taxon>
        <taxon>Alveolata</taxon>
        <taxon>Apicomplexa</taxon>
        <taxon>Conoidasida</taxon>
        <taxon>Gregarinasina</taxon>
        <taxon>Eugregarinorida</taxon>
        <taxon>Gregarinidae</taxon>
        <taxon>Gregarina</taxon>
    </lineage>
</organism>
<sequence>MSTATLDMGGPKRLGSSVPDAPARMGSAKTGDGIPQQPLLSNDLTIKDPEVLSQGKSAAGAAAPGAGLPTGPGTSMTRPGPVVGPGSSMPGPGVPMTGPGAASMPAPALSFTGPGAASIAGRGAASMPGPTVSFTGPEQASMAGPGASVADPGAAVADPGAAVRSPETKQAGEAPGLNREESKLSLPPSTSIKEAHDEIGTRSRSFAKNATQPSDRQSIILPAVPGNQDLLRVESGRLTVMANASQVLCTLESAAYGVVADSQNLTLTLVLRENESPVHWYSFRILDRAAFESKCASLFSSGFTTDSGTGLETDGPSYAVAEAGSMALRGFAMQPAQTSVVTDAGRREIVVAEQLPERRVRKIKLACSEREFADWMRAFTWGGFTVDGKPRQALANPALGRFVFRIPVAVAAAKTTARFSKDGRLALFTNVDDPRPVFVIDKINSEVVADPSRQLLRCRLQPETAQAALVELTFSDQKAFDRVVDGASKNKLLKREFRQLPTAFTNKRMPVAMFRQNGFQLWPTARAYNEDEAPFVILFNRLFGAKLNEKEREVVFVPLAHVHPSLDDLAEIVKGFEFKLSATNLDYPRLVFGVVNIGMAGRRDADRPCTAAATFEFHGAARYAVHNQSVPMEGKVDYALLKRVSEANSRGMKIFASSGKKAAAKGAKGATKGGGSGRNRDSGGDNRASDRSPASSVPAKKVSAAAAPVSKKKASAKAAKGKPKPKPKTKKPKW</sequence>
<feature type="region of interest" description="Disordered" evidence="1">
    <location>
        <begin position="663"/>
        <end position="734"/>
    </location>
</feature>
<evidence type="ECO:0000313" key="3">
    <source>
        <dbReference type="Proteomes" id="UP000019763"/>
    </source>
</evidence>
<name>A0A023B096_GRENI</name>
<dbReference type="AlphaFoldDB" id="A0A023B096"/>
<accession>A0A023B096</accession>
<dbReference type="Proteomes" id="UP000019763">
    <property type="component" value="Unassembled WGS sequence"/>
</dbReference>
<feature type="region of interest" description="Disordered" evidence="1">
    <location>
        <begin position="121"/>
        <end position="214"/>
    </location>
</feature>
<dbReference type="GeneID" id="22915005"/>